<dbReference type="GO" id="GO:0016787">
    <property type="term" value="F:hydrolase activity"/>
    <property type="evidence" value="ECO:0007669"/>
    <property type="project" value="UniProtKB-KW"/>
</dbReference>
<dbReference type="AlphaFoldDB" id="A0AAE0S4D6"/>
<name>A0AAE0S4D6_9BIVA</name>
<evidence type="ECO:0000256" key="4">
    <source>
        <dbReference type="ARBA" id="ARBA00023157"/>
    </source>
</evidence>
<comment type="caution">
    <text evidence="7">The sequence shown here is derived from an EMBL/GenBank/DDBJ whole genome shotgun (WGS) entry which is preliminary data.</text>
</comment>
<evidence type="ECO:0000256" key="2">
    <source>
        <dbReference type="ARBA" id="ARBA00022801"/>
    </source>
</evidence>
<evidence type="ECO:0000256" key="3">
    <source>
        <dbReference type="ARBA" id="ARBA00022833"/>
    </source>
</evidence>
<dbReference type="EMBL" id="JAEAOA010000628">
    <property type="protein sequence ID" value="KAK3585042.1"/>
    <property type="molecule type" value="Genomic_DNA"/>
</dbReference>
<keyword evidence="3" id="KW-0862">Zinc</keyword>
<accession>A0AAE0S4D6</accession>
<keyword evidence="1" id="KW-0479">Metal-binding</keyword>
<organism evidence="7 8">
    <name type="scientific">Potamilus streckersoni</name>
    <dbReference type="NCBI Taxonomy" id="2493646"/>
    <lineage>
        <taxon>Eukaryota</taxon>
        <taxon>Metazoa</taxon>
        <taxon>Spiralia</taxon>
        <taxon>Lophotrochozoa</taxon>
        <taxon>Mollusca</taxon>
        <taxon>Bivalvia</taxon>
        <taxon>Autobranchia</taxon>
        <taxon>Heteroconchia</taxon>
        <taxon>Palaeoheterodonta</taxon>
        <taxon>Unionida</taxon>
        <taxon>Unionoidea</taxon>
        <taxon>Unionidae</taxon>
        <taxon>Ambleminae</taxon>
        <taxon>Lampsilini</taxon>
        <taxon>Potamilus</taxon>
    </lineage>
</organism>
<proteinExistence type="predicted"/>
<evidence type="ECO:0000313" key="8">
    <source>
        <dbReference type="Proteomes" id="UP001195483"/>
    </source>
</evidence>
<evidence type="ECO:0000259" key="6">
    <source>
        <dbReference type="Pfam" id="PF17771"/>
    </source>
</evidence>
<keyword evidence="2" id="KW-0378">Hydrolase</keyword>
<reference evidence="7" key="3">
    <citation type="submission" date="2023-05" db="EMBL/GenBank/DDBJ databases">
        <authorList>
            <person name="Smith C.H."/>
        </authorList>
    </citation>
    <scope>NUCLEOTIDE SEQUENCE</scope>
    <source>
        <strain evidence="7">CHS0354</strain>
        <tissue evidence="7">Mantle</tissue>
    </source>
</reference>
<evidence type="ECO:0000256" key="5">
    <source>
        <dbReference type="ARBA" id="ARBA00023180"/>
    </source>
</evidence>
<keyword evidence="8" id="KW-1185">Reference proteome</keyword>
<evidence type="ECO:0000313" key="7">
    <source>
        <dbReference type="EMBL" id="KAK3585042.1"/>
    </source>
</evidence>
<sequence>MVFDAFEGLRTCLQDKGRYYDDEYHKHVMKEPGEVLKVAEQCELIYGRRSVLCATAPEDICLFMRCTIPKTGICEKRFHGAARGSECGRDKWCIDGLCVHKRSGRKSNEGQLSNREHTFKQHSLSYSSNQQPAN</sequence>
<reference evidence="7" key="1">
    <citation type="journal article" date="2021" name="Genome Biol. Evol.">
        <title>A High-Quality Reference Genome for a Parasitic Bivalve with Doubly Uniparental Inheritance (Bivalvia: Unionida).</title>
        <authorList>
            <person name="Smith C.H."/>
        </authorList>
    </citation>
    <scope>NUCLEOTIDE SEQUENCE</scope>
    <source>
        <strain evidence="7">CHS0354</strain>
    </source>
</reference>
<dbReference type="GO" id="GO:0046872">
    <property type="term" value="F:metal ion binding"/>
    <property type="evidence" value="ECO:0007669"/>
    <property type="project" value="UniProtKB-KW"/>
</dbReference>
<keyword evidence="5" id="KW-0325">Glycoprotein</keyword>
<dbReference type="Proteomes" id="UP001195483">
    <property type="component" value="Unassembled WGS sequence"/>
</dbReference>
<evidence type="ECO:0000256" key="1">
    <source>
        <dbReference type="ARBA" id="ARBA00022723"/>
    </source>
</evidence>
<keyword evidence="4" id="KW-1015">Disulfide bond</keyword>
<gene>
    <name evidence="7" type="ORF">CHS0354_009890</name>
</gene>
<reference evidence="7" key="2">
    <citation type="journal article" date="2021" name="Genome Biol. Evol.">
        <title>Developing a high-quality reference genome for a parasitic bivalve with doubly uniparental inheritance (Bivalvia: Unionida).</title>
        <authorList>
            <person name="Smith C.H."/>
        </authorList>
    </citation>
    <scope>NUCLEOTIDE SEQUENCE</scope>
    <source>
        <strain evidence="7">CHS0354</strain>
        <tissue evidence="7">Mantle</tissue>
    </source>
</reference>
<dbReference type="Gene3D" id="3.40.1620.60">
    <property type="match status" value="1"/>
</dbReference>
<feature type="domain" description="ADAMTS cysteine-rich" evidence="6">
    <location>
        <begin position="32"/>
        <end position="99"/>
    </location>
</feature>
<dbReference type="Pfam" id="PF17771">
    <property type="entry name" value="ADAMTS_CR_2"/>
    <property type="match status" value="1"/>
</dbReference>
<protein>
    <recommendedName>
        <fullName evidence="6">ADAMTS cysteine-rich domain-containing protein</fullName>
    </recommendedName>
</protein>
<dbReference type="InterPro" id="IPR041645">
    <property type="entry name" value="ADAMTS_CR_2"/>
</dbReference>